<protein>
    <recommendedName>
        <fullName evidence="3">Ferredoxin</fullName>
    </recommendedName>
</protein>
<proteinExistence type="predicted"/>
<evidence type="ECO:0008006" key="3">
    <source>
        <dbReference type="Google" id="ProtNLM"/>
    </source>
</evidence>
<dbReference type="Proteomes" id="UP001501447">
    <property type="component" value="Unassembled WGS sequence"/>
</dbReference>
<sequence>MDDCPLCAAAIRRTAEVSSPPSWADVAQLEWVYLMHRQECGDCTYQGPCAMARRLEEACGAARGKAEATS</sequence>
<comment type="caution">
    <text evidence="1">The sequence shown here is derived from an EMBL/GenBank/DDBJ whole genome shotgun (WGS) entry which is preliminary data.</text>
</comment>
<dbReference type="EMBL" id="BAAARJ010000003">
    <property type="protein sequence ID" value="GAA2599142.1"/>
    <property type="molecule type" value="Genomic_DNA"/>
</dbReference>
<reference evidence="2" key="1">
    <citation type="journal article" date="2019" name="Int. J. Syst. Evol. Microbiol.">
        <title>The Global Catalogue of Microorganisms (GCM) 10K type strain sequencing project: providing services to taxonomists for standard genome sequencing and annotation.</title>
        <authorList>
            <consortium name="The Broad Institute Genomics Platform"/>
            <consortium name="The Broad Institute Genome Sequencing Center for Infectious Disease"/>
            <person name="Wu L."/>
            <person name="Ma J."/>
        </authorList>
    </citation>
    <scope>NUCLEOTIDE SEQUENCE [LARGE SCALE GENOMIC DNA]</scope>
    <source>
        <strain evidence="2">JCM 16373</strain>
    </source>
</reference>
<organism evidence="1 2">
    <name type="scientific">Streptomyces axinellae</name>
    <dbReference type="NCBI Taxonomy" id="552788"/>
    <lineage>
        <taxon>Bacteria</taxon>
        <taxon>Bacillati</taxon>
        <taxon>Actinomycetota</taxon>
        <taxon>Actinomycetes</taxon>
        <taxon>Kitasatosporales</taxon>
        <taxon>Streptomycetaceae</taxon>
        <taxon>Streptomyces</taxon>
    </lineage>
</organism>
<evidence type="ECO:0000313" key="2">
    <source>
        <dbReference type="Proteomes" id="UP001501447"/>
    </source>
</evidence>
<name>A0ABP6C4Z3_9ACTN</name>
<keyword evidence="2" id="KW-1185">Reference proteome</keyword>
<evidence type="ECO:0000313" key="1">
    <source>
        <dbReference type="EMBL" id="GAA2599142.1"/>
    </source>
</evidence>
<accession>A0ABP6C4Z3</accession>
<gene>
    <name evidence="1" type="ORF">GCM10009863_10640</name>
</gene>